<dbReference type="STRING" id="159449.B4N89_45315"/>
<proteinExistence type="predicted"/>
<organism evidence="2 3">
    <name type="scientific">Embleya scabrispora</name>
    <dbReference type="NCBI Taxonomy" id="159449"/>
    <lineage>
        <taxon>Bacteria</taxon>
        <taxon>Bacillati</taxon>
        <taxon>Actinomycetota</taxon>
        <taxon>Actinomycetes</taxon>
        <taxon>Kitasatosporales</taxon>
        <taxon>Streptomycetaceae</taxon>
        <taxon>Embleya</taxon>
    </lineage>
</organism>
<keyword evidence="1" id="KW-0472">Membrane</keyword>
<feature type="transmembrane region" description="Helical" evidence="1">
    <location>
        <begin position="36"/>
        <end position="54"/>
    </location>
</feature>
<evidence type="ECO:0000256" key="1">
    <source>
        <dbReference type="SAM" id="Phobius"/>
    </source>
</evidence>
<reference evidence="2 3" key="1">
    <citation type="submission" date="2017-03" db="EMBL/GenBank/DDBJ databases">
        <title>Draft genome sequence of Streptomyces scabrisporus NF3, endophyte isolated from Amphipterygium adstringens.</title>
        <authorList>
            <person name="Vazquez M."/>
            <person name="Ceapa C.D."/>
            <person name="Rodriguez Luna D."/>
            <person name="Sanchez Esquivel S."/>
        </authorList>
    </citation>
    <scope>NUCLEOTIDE SEQUENCE [LARGE SCALE GENOMIC DNA]</scope>
    <source>
        <strain evidence="2 3">NF3</strain>
    </source>
</reference>
<dbReference type="EMBL" id="MWQN01000005">
    <property type="protein sequence ID" value="OPC76709.1"/>
    <property type="molecule type" value="Genomic_DNA"/>
</dbReference>
<sequence length="64" mass="6640">MKPTIVHKLVVGNALMAGSMMVIVLAVLDADPVNCASGGILMSVLSYLIIRGISGWSKTAAPRT</sequence>
<keyword evidence="1" id="KW-0812">Transmembrane</keyword>
<dbReference type="Proteomes" id="UP000190037">
    <property type="component" value="Unassembled WGS sequence"/>
</dbReference>
<evidence type="ECO:0000313" key="2">
    <source>
        <dbReference type="EMBL" id="OPC76709.1"/>
    </source>
</evidence>
<dbReference type="AlphaFoldDB" id="A0A1T3NIP7"/>
<accession>A0A1T3NIP7</accession>
<feature type="transmembrane region" description="Helical" evidence="1">
    <location>
        <begin position="9"/>
        <end position="30"/>
    </location>
</feature>
<keyword evidence="1" id="KW-1133">Transmembrane helix</keyword>
<dbReference type="RefSeq" id="WP_078982555.1">
    <property type="nucleotide sequence ID" value="NZ_MWQN01000005.1"/>
</dbReference>
<name>A0A1T3NIP7_9ACTN</name>
<evidence type="ECO:0000313" key="3">
    <source>
        <dbReference type="Proteomes" id="UP000190037"/>
    </source>
</evidence>
<keyword evidence="3" id="KW-1185">Reference proteome</keyword>
<gene>
    <name evidence="2" type="ORF">B4N89_45315</name>
</gene>
<protein>
    <submittedName>
        <fullName evidence="2">Uncharacterized protein</fullName>
    </submittedName>
</protein>
<comment type="caution">
    <text evidence="2">The sequence shown here is derived from an EMBL/GenBank/DDBJ whole genome shotgun (WGS) entry which is preliminary data.</text>
</comment>